<protein>
    <submittedName>
        <fullName evidence="1">Uncharacterized protein</fullName>
    </submittedName>
</protein>
<evidence type="ECO:0000313" key="1">
    <source>
        <dbReference type="EMBL" id="KAA8535499.1"/>
    </source>
</evidence>
<evidence type="ECO:0000313" key="2">
    <source>
        <dbReference type="Proteomes" id="UP000325577"/>
    </source>
</evidence>
<reference evidence="1 2" key="1">
    <citation type="submission" date="2019-09" db="EMBL/GenBank/DDBJ databases">
        <title>A chromosome-level genome assembly of the Chinese tupelo Nyssa sinensis.</title>
        <authorList>
            <person name="Yang X."/>
            <person name="Kang M."/>
            <person name="Yang Y."/>
            <person name="Xiong H."/>
            <person name="Wang M."/>
            <person name="Zhang Z."/>
            <person name="Wang Z."/>
            <person name="Wu H."/>
            <person name="Ma T."/>
            <person name="Liu J."/>
            <person name="Xi Z."/>
        </authorList>
    </citation>
    <scope>NUCLEOTIDE SEQUENCE [LARGE SCALE GENOMIC DNA]</scope>
    <source>
        <strain evidence="1">J267</strain>
        <tissue evidence="1">Leaf</tissue>
    </source>
</reference>
<name>A0A5J5AYR0_9ASTE</name>
<sequence length="198" mass="22510">MGASDPDAFGMMPLRLVVAAEGIREPSFYHNFLNFVRAADSFSDALKLDPENEELQNAFRYLMHRDISRCQGDLNLNCGSRKTNYPWPMDIPVGPVCDVWGFTVPRVLVWAQCHNAVLACGFTTLYIVNDTDRVVEAKDELHRMLNENSCLSARSIWSDDCRNWNILDNPHHAKNIKNKPEVDNLQKHVHVIGTLAED</sequence>
<proteinExistence type="predicted"/>
<dbReference type="EMBL" id="CM018040">
    <property type="protein sequence ID" value="KAA8535499.1"/>
    <property type="molecule type" value="Genomic_DNA"/>
</dbReference>
<accession>A0A5J5AYR0</accession>
<dbReference type="AlphaFoldDB" id="A0A5J5AYR0"/>
<dbReference type="Proteomes" id="UP000325577">
    <property type="component" value="Linkage Group LG17"/>
</dbReference>
<organism evidence="1 2">
    <name type="scientific">Nyssa sinensis</name>
    <dbReference type="NCBI Taxonomy" id="561372"/>
    <lineage>
        <taxon>Eukaryota</taxon>
        <taxon>Viridiplantae</taxon>
        <taxon>Streptophyta</taxon>
        <taxon>Embryophyta</taxon>
        <taxon>Tracheophyta</taxon>
        <taxon>Spermatophyta</taxon>
        <taxon>Magnoliopsida</taxon>
        <taxon>eudicotyledons</taxon>
        <taxon>Gunneridae</taxon>
        <taxon>Pentapetalae</taxon>
        <taxon>asterids</taxon>
        <taxon>Cornales</taxon>
        <taxon>Nyssaceae</taxon>
        <taxon>Nyssa</taxon>
    </lineage>
</organism>
<gene>
    <name evidence="1" type="ORF">F0562_030502</name>
</gene>
<keyword evidence="2" id="KW-1185">Reference proteome</keyword>